<evidence type="ECO:0000313" key="2">
    <source>
        <dbReference type="EMBL" id="AMP11449.1"/>
    </source>
</evidence>
<dbReference type="InterPro" id="IPR025643">
    <property type="entry name" value="R2K_3"/>
</dbReference>
<dbReference type="Pfam" id="PF14243">
    <property type="entry name" value="R2K_3"/>
    <property type="match status" value="1"/>
</dbReference>
<feature type="domain" description="ATP-grasp" evidence="1">
    <location>
        <begin position="3"/>
        <end position="50"/>
    </location>
</feature>
<sequence length="53" mass="5957">MEEIAQRIKSPFFSIDTVSSDAGQLRLIELGDGQVSDRKKWTAKQFASMLRGL</sequence>
<dbReference type="EMBL" id="CP013235">
    <property type="protein sequence ID" value="AMP11449.1"/>
    <property type="molecule type" value="Genomic_DNA"/>
</dbReference>
<dbReference type="AlphaFoldDB" id="A0A127QN12"/>
<name>A0A127QN12_9BURK</name>
<gene>
    <name evidence="2" type="ORF">CAter282_3771</name>
</gene>
<protein>
    <recommendedName>
        <fullName evidence="1">ATP-grasp domain-containing protein</fullName>
    </recommendedName>
</protein>
<keyword evidence="3" id="KW-1185">Reference proteome</keyword>
<accession>A0A127QN12</accession>
<reference evidence="2 3" key="1">
    <citation type="submission" date="2015-11" db="EMBL/GenBank/DDBJ databases">
        <title>Exploring the genomic traits of fungus-feeding bacterial genus Collimonas.</title>
        <authorList>
            <person name="Song C."/>
            <person name="Schmidt R."/>
            <person name="de Jager V."/>
            <person name="Krzyzanowska D."/>
            <person name="Jongedijk E."/>
            <person name="Cankar K."/>
            <person name="Beekwilder J."/>
            <person name="van Veen A."/>
            <person name="de Boer W."/>
            <person name="van Veen J.A."/>
            <person name="Garbeva P."/>
        </authorList>
    </citation>
    <scope>NUCLEOTIDE SEQUENCE [LARGE SCALE GENOMIC DNA]</scope>
    <source>
        <strain evidence="2 3">Ter282</strain>
    </source>
</reference>
<evidence type="ECO:0000259" key="1">
    <source>
        <dbReference type="Pfam" id="PF14243"/>
    </source>
</evidence>
<proteinExistence type="predicted"/>
<dbReference type="PATRIC" id="fig|279058.17.peg.4083"/>
<dbReference type="Proteomes" id="UP000071778">
    <property type="component" value="Chromosome"/>
</dbReference>
<evidence type="ECO:0000313" key="3">
    <source>
        <dbReference type="Proteomes" id="UP000071778"/>
    </source>
</evidence>
<organism evidence="2 3">
    <name type="scientific">Collimonas arenae</name>
    <dbReference type="NCBI Taxonomy" id="279058"/>
    <lineage>
        <taxon>Bacteria</taxon>
        <taxon>Pseudomonadati</taxon>
        <taxon>Pseudomonadota</taxon>
        <taxon>Betaproteobacteria</taxon>
        <taxon>Burkholderiales</taxon>
        <taxon>Oxalobacteraceae</taxon>
        <taxon>Collimonas</taxon>
    </lineage>
</organism>